<name>A0A2B7ZPD2_9EURO</name>
<dbReference type="PROSITE" id="PS50280">
    <property type="entry name" value="SET"/>
    <property type="match status" value="1"/>
</dbReference>
<gene>
    <name evidence="3" type="ORF">GX50_02074</name>
</gene>
<evidence type="ECO:0000256" key="1">
    <source>
        <dbReference type="SAM" id="MobiDB-lite"/>
    </source>
</evidence>
<sequence length="602" mass="67818">MEMDHLFPSLANHPQVLELCRLLGNNIVGGLDDALSQAPTASNVFLRIEGSLCTSPEAPGNRLLLGYIDLNSRVATDPSQPQFQLVGDTIQHESSTSTDSFPNHPLTPESSSHLESDEDEVRKRRKVVGGLRLHSAMRSVSPSTCVNAHRIVSKDPPNRDSSKISSRQVYGDTRFPQRKPPQEPVIPALEPTSGEKLIRGIWRQIFSGSRALIINVHGVVDQEAFRTINAVCLKYSNLSQSARTVEMIVQAYWVECYEARITALKLERPSKSTTEVRMDAIKEACSVLQLKEKELRNKLAIWRGYREIKEAGGWVSLAFASSGVYRFCKYRTGLDDAFISRLQQLRHTFEVAADTLHPEWRQLLKVIGQQSPPCYTGHPNEWVVTAKGTAALPLSATYPHIPGDFIYQFTEECVWDRDIFGAEDPRRVPDMDPHTCQECRQYQSDNVQINRCMCFPSLYGSPRSPPPLQIFQTTNGRNNGVVTRCAFERGTAIGEFVGCITTGIEGVDVMIGGSQGRQYQIYQGQIGNFTRFVNHSCRPNCQFERFYWLGIERIVIVSRGVPADTELTVDYSKHYWEQLDKKCLCGEACCRYSRLDTEREQG</sequence>
<dbReference type="InterPro" id="IPR053105">
    <property type="entry name" value="Class_V-like_SAM-MTase"/>
</dbReference>
<feature type="region of interest" description="Disordered" evidence="1">
    <location>
        <begin position="148"/>
        <end position="188"/>
    </location>
</feature>
<feature type="compositionally biased region" description="Basic and acidic residues" evidence="1">
    <location>
        <begin position="152"/>
        <end position="162"/>
    </location>
</feature>
<feature type="domain" description="SET" evidence="2">
    <location>
        <begin position="466"/>
        <end position="572"/>
    </location>
</feature>
<evidence type="ECO:0000259" key="2">
    <source>
        <dbReference type="PROSITE" id="PS50280"/>
    </source>
</evidence>
<dbReference type="Proteomes" id="UP000226031">
    <property type="component" value="Unassembled WGS sequence"/>
</dbReference>
<dbReference type="InterPro" id="IPR046341">
    <property type="entry name" value="SET_dom_sf"/>
</dbReference>
<dbReference type="STRING" id="73230.A0A2B7ZPD2"/>
<dbReference type="PANTHER" id="PTHR47250:SF3">
    <property type="entry name" value="HISTONE-LYSINE N-METHYLTRANSFERASE SET-6"/>
    <property type="match status" value="1"/>
</dbReference>
<proteinExistence type="predicted"/>
<dbReference type="Pfam" id="PF00856">
    <property type="entry name" value="SET"/>
    <property type="match status" value="1"/>
</dbReference>
<reference evidence="3 4" key="1">
    <citation type="submission" date="2017-10" db="EMBL/GenBank/DDBJ databases">
        <title>Comparative genomics in systemic dimorphic fungi from Ajellomycetaceae.</title>
        <authorList>
            <person name="Munoz J.F."/>
            <person name="Mcewen J.G."/>
            <person name="Clay O.K."/>
            <person name="Cuomo C.A."/>
        </authorList>
    </citation>
    <scope>NUCLEOTIDE SEQUENCE [LARGE SCALE GENOMIC DNA]</scope>
    <source>
        <strain evidence="3 4">UAMH4076</strain>
    </source>
</reference>
<evidence type="ECO:0000313" key="4">
    <source>
        <dbReference type="Proteomes" id="UP000226031"/>
    </source>
</evidence>
<dbReference type="SUPFAM" id="SSF82199">
    <property type="entry name" value="SET domain"/>
    <property type="match status" value="1"/>
</dbReference>
<dbReference type="Gene3D" id="2.170.270.10">
    <property type="entry name" value="SET domain"/>
    <property type="match status" value="1"/>
</dbReference>
<keyword evidence="4" id="KW-1185">Reference proteome</keyword>
<dbReference type="PANTHER" id="PTHR47250">
    <property type="entry name" value="HISTONE-LYSINE N-METHYLTRANSFERASE SET-6"/>
    <property type="match status" value="1"/>
</dbReference>
<evidence type="ECO:0000313" key="3">
    <source>
        <dbReference type="EMBL" id="PGH35043.1"/>
    </source>
</evidence>
<dbReference type="SMART" id="SM00317">
    <property type="entry name" value="SET"/>
    <property type="match status" value="1"/>
</dbReference>
<accession>A0A2B7ZPD2</accession>
<dbReference type="VEuPathDB" id="FungiDB:EMCG_01192"/>
<organism evidence="3 4">
    <name type="scientific">[Emmonsia] crescens</name>
    <dbReference type="NCBI Taxonomy" id="73230"/>
    <lineage>
        <taxon>Eukaryota</taxon>
        <taxon>Fungi</taxon>
        <taxon>Dikarya</taxon>
        <taxon>Ascomycota</taxon>
        <taxon>Pezizomycotina</taxon>
        <taxon>Eurotiomycetes</taxon>
        <taxon>Eurotiomycetidae</taxon>
        <taxon>Onygenales</taxon>
        <taxon>Ajellomycetaceae</taxon>
        <taxon>Emergomyces</taxon>
    </lineage>
</organism>
<dbReference type="VEuPathDB" id="FungiDB:EMCG_01191"/>
<feature type="region of interest" description="Disordered" evidence="1">
    <location>
        <begin position="90"/>
        <end position="123"/>
    </location>
</feature>
<feature type="compositionally biased region" description="Polar residues" evidence="1">
    <location>
        <begin position="92"/>
        <end position="101"/>
    </location>
</feature>
<dbReference type="AlphaFoldDB" id="A0A2B7ZPD2"/>
<dbReference type="InterPro" id="IPR001214">
    <property type="entry name" value="SET_dom"/>
</dbReference>
<protein>
    <recommendedName>
        <fullName evidence="2">SET domain-containing protein</fullName>
    </recommendedName>
</protein>
<dbReference type="EMBL" id="PDND01000028">
    <property type="protein sequence ID" value="PGH35043.1"/>
    <property type="molecule type" value="Genomic_DNA"/>
</dbReference>
<comment type="caution">
    <text evidence="3">The sequence shown here is derived from an EMBL/GenBank/DDBJ whole genome shotgun (WGS) entry which is preliminary data.</text>
</comment>